<dbReference type="Gene3D" id="3.40.50.1110">
    <property type="entry name" value="SGNH hydrolase"/>
    <property type="match status" value="1"/>
</dbReference>
<comment type="caution">
    <text evidence="2">The sequence shown here is derived from an EMBL/GenBank/DDBJ whole genome shotgun (WGS) entry which is preliminary data.</text>
</comment>
<evidence type="ECO:0000256" key="1">
    <source>
        <dbReference type="SAM" id="SignalP"/>
    </source>
</evidence>
<feature type="chain" id="PRO_5047361294" evidence="1">
    <location>
        <begin position="26"/>
        <end position="257"/>
    </location>
</feature>
<sequence>MNRLRRALAVVLPALALAAAGVAGARAEDAGRACGAPPELLEAGAPLPATARAVSGGSLRIVVVGSASVLGPGTSGPAAAWPARLERLLSDKYPGLKVETVVRGAPGLTASDGGDMIREELKRAPTHLVIWQTGAVETARNLDLDELAAALDAGLGQVDAAGADAALVDPQFSRVLRANANVEPYLEAMRLAAAAHNAPLVRRYDLMHAWAEAEKVDLERAPRSKRVAATDRLNDCLAQAVAAVLASGVEEAKPQTQ</sequence>
<accession>A0ABP3PFR2</accession>
<dbReference type="EMBL" id="BAAAFZ010000002">
    <property type="protein sequence ID" value="GAA0566527.1"/>
    <property type="molecule type" value="Genomic_DNA"/>
</dbReference>
<keyword evidence="2" id="KW-0378">Hydrolase</keyword>
<name>A0ABP3PFR2_9PROT</name>
<dbReference type="InterPro" id="IPR057572">
    <property type="entry name" value="NonGDSL"/>
</dbReference>
<gene>
    <name evidence="2" type="ORF">GCM10009416_00570</name>
</gene>
<evidence type="ECO:0000313" key="2">
    <source>
        <dbReference type="EMBL" id="GAA0566527.1"/>
    </source>
</evidence>
<dbReference type="RefSeq" id="WP_343893125.1">
    <property type="nucleotide sequence ID" value="NZ_BAAAFZ010000002.1"/>
</dbReference>
<protein>
    <submittedName>
        <fullName evidence="2">SGNH/GDSL hydrolase family protein</fullName>
    </submittedName>
</protein>
<keyword evidence="3" id="KW-1185">Reference proteome</keyword>
<reference evidence="3" key="1">
    <citation type="journal article" date="2019" name="Int. J. Syst. Evol. Microbiol.">
        <title>The Global Catalogue of Microorganisms (GCM) 10K type strain sequencing project: providing services to taxonomists for standard genome sequencing and annotation.</title>
        <authorList>
            <consortium name="The Broad Institute Genomics Platform"/>
            <consortium name="The Broad Institute Genome Sequencing Center for Infectious Disease"/>
            <person name="Wu L."/>
            <person name="Ma J."/>
        </authorList>
    </citation>
    <scope>NUCLEOTIDE SEQUENCE [LARGE SCALE GENOMIC DNA]</scope>
    <source>
        <strain evidence="3">JCM 9933</strain>
    </source>
</reference>
<dbReference type="Pfam" id="PF25182">
    <property type="entry name" value="NonGDSL"/>
    <property type="match status" value="1"/>
</dbReference>
<dbReference type="InterPro" id="IPR036514">
    <property type="entry name" value="SGNH_hydro_sf"/>
</dbReference>
<feature type="signal peptide" evidence="1">
    <location>
        <begin position="1"/>
        <end position="25"/>
    </location>
</feature>
<proteinExistence type="predicted"/>
<organism evidence="2 3">
    <name type="scientific">Craurococcus roseus</name>
    <dbReference type="NCBI Taxonomy" id="77585"/>
    <lineage>
        <taxon>Bacteria</taxon>
        <taxon>Pseudomonadati</taxon>
        <taxon>Pseudomonadota</taxon>
        <taxon>Alphaproteobacteria</taxon>
        <taxon>Acetobacterales</taxon>
        <taxon>Acetobacteraceae</taxon>
        <taxon>Craurococcus</taxon>
    </lineage>
</organism>
<keyword evidence="1" id="KW-0732">Signal</keyword>
<dbReference type="SUPFAM" id="SSF52266">
    <property type="entry name" value="SGNH hydrolase"/>
    <property type="match status" value="1"/>
</dbReference>
<dbReference type="GO" id="GO:0016787">
    <property type="term" value="F:hydrolase activity"/>
    <property type="evidence" value="ECO:0007669"/>
    <property type="project" value="UniProtKB-KW"/>
</dbReference>
<dbReference type="Proteomes" id="UP001501588">
    <property type="component" value="Unassembled WGS sequence"/>
</dbReference>
<evidence type="ECO:0000313" key="3">
    <source>
        <dbReference type="Proteomes" id="UP001501588"/>
    </source>
</evidence>